<dbReference type="AlphaFoldDB" id="K0JSI7"/>
<dbReference type="KEGG" id="sesp:BN6_33430"/>
<dbReference type="STRING" id="1179773.BN6_33430"/>
<gene>
    <name evidence="2" type="ordered locus">BN6_33430</name>
</gene>
<dbReference type="Proteomes" id="UP000006281">
    <property type="component" value="Chromosome"/>
</dbReference>
<keyword evidence="3" id="KW-1185">Reference proteome</keyword>
<name>K0JSI7_SACES</name>
<reference evidence="2 3" key="1">
    <citation type="journal article" date="2012" name="BMC Genomics">
        <title>Complete genome sequence of Saccharothrix espanaensis DSM 44229T and comparison to the other completely sequenced Pseudonocardiaceae.</title>
        <authorList>
            <person name="Strobel T."/>
            <person name="Al-Dilaimi A."/>
            <person name="Blom J."/>
            <person name="Gessner A."/>
            <person name="Kalinowski J."/>
            <person name="Luzhetska M."/>
            <person name="Puhler A."/>
            <person name="Szczepanowski R."/>
            <person name="Bechthold A."/>
            <person name="Ruckert C."/>
        </authorList>
    </citation>
    <scope>NUCLEOTIDE SEQUENCE [LARGE SCALE GENOMIC DNA]</scope>
    <source>
        <strain evidence="3">ATCC 51144 / DSM 44229 / JCM 9112 / NBRC 15066 / NRRL 15764</strain>
    </source>
</reference>
<feature type="transmembrane region" description="Helical" evidence="1">
    <location>
        <begin position="29"/>
        <end position="50"/>
    </location>
</feature>
<dbReference type="HOGENOM" id="CLU_2994022_0_0_11"/>
<dbReference type="PATRIC" id="fig|1179773.3.peg.3346"/>
<keyword evidence="1" id="KW-0472">Membrane</keyword>
<evidence type="ECO:0000313" key="2">
    <source>
        <dbReference type="EMBL" id="CCH30645.1"/>
    </source>
</evidence>
<proteinExistence type="predicted"/>
<dbReference type="EMBL" id="HE804045">
    <property type="protein sequence ID" value="CCH30645.1"/>
    <property type="molecule type" value="Genomic_DNA"/>
</dbReference>
<keyword evidence="1" id="KW-0812">Transmembrane</keyword>
<evidence type="ECO:0000256" key="1">
    <source>
        <dbReference type="SAM" id="Phobius"/>
    </source>
</evidence>
<evidence type="ECO:0000313" key="3">
    <source>
        <dbReference type="Proteomes" id="UP000006281"/>
    </source>
</evidence>
<keyword evidence="1" id="KW-1133">Transmembrane helix</keyword>
<accession>K0JSI7</accession>
<sequence length="57" mass="6079">MPAKRSDLHPVFAMASAGLALLDLAAPRWWPAVLGWTALVAVLVAWFAYWRAAGGSA</sequence>
<organism evidence="2 3">
    <name type="scientific">Saccharothrix espanaensis (strain ATCC 51144 / DSM 44229 / JCM 9112 / NBRC 15066 / NRRL 15764)</name>
    <dbReference type="NCBI Taxonomy" id="1179773"/>
    <lineage>
        <taxon>Bacteria</taxon>
        <taxon>Bacillati</taxon>
        <taxon>Actinomycetota</taxon>
        <taxon>Actinomycetes</taxon>
        <taxon>Pseudonocardiales</taxon>
        <taxon>Pseudonocardiaceae</taxon>
        <taxon>Saccharothrix</taxon>
    </lineage>
</organism>
<protein>
    <submittedName>
        <fullName evidence="2">Uncharacterized protein</fullName>
    </submittedName>
</protein>